<evidence type="ECO:0000313" key="6">
    <source>
        <dbReference type="EMBL" id="GEU36249.1"/>
    </source>
</evidence>
<evidence type="ECO:0000259" key="4">
    <source>
        <dbReference type="Pfam" id="PF07727"/>
    </source>
</evidence>
<gene>
    <name evidence="6" type="ORF">Tci_008227</name>
</gene>
<dbReference type="InterPro" id="IPR057670">
    <property type="entry name" value="SH3_retrovirus"/>
</dbReference>
<dbReference type="InterPro" id="IPR013103">
    <property type="entry name" value="RVT_2"/>
</dbReference>
<dbReference type="Pfam" id="PF07727">
    <property type="entry name" value="RVT_2"/>
    <property type="match status" value="1"/>
</dbReference>
<proteinExistence type="predicted"/>
<keyword evidence="3" id="KW-0175">Coiled coil</keyword>
<keyword evidence="2" id="KW-0378">Hydrolase</keyword>
<name>A0A6L2JHL6_TANCI</name>
<sequence>MKKPHASGGSMLNFSHAPLFLWTEAIAIACYTQNHSIFHCQFNKTPYELINGRKHDISFLHVFEALCYPKNDRKDIRKLGAKGDIGFFISYFTNSCAYRVYKQRTKKITKTMNVTFDELSAMAFEQHTTLTPTNSFSQATDVLNTSQDVDQLEPQQQHAQQQDTQALLQPKTVADNVPNAMLDGNTFVNPFSPPSTSADGSLSSRYNTVIQNKTRLVMKGHRQEEGIDFEESFAPVARMESIRIFLAYATPKSFIVFQMDVKIAFLHATLKKEVYVCQPEGFIDVDYPSHVYKLKKALYGLKQASRACQSWRDLPNDIPLDRVEVLRTEGISDDVTTSFQLSQDSRPHAMLGLEDFLMLLKLLLLVKTKESILNTKVNTASEYGYYCLKSMFKEKLQLLVNANINAKELKIYSIGIHKWHQSQTVQAKEITDLKNKVKKLERKRRSKTSGMNLFKICTSRRRSLGEDDASKQGRNLKQRSIYKESDLDVQAMMDAEYKLATRLKGRIVGIKRLLNDVEVTAAGYAKVNAASEYGYYCLKSMFEEKLQVLVNANIDAD</sequence>
<dbReference type="PANTHER" id="PTHR42648:SF18">
    <property type="entry name" value="RETROTRANSPOSON, UNCLASSIFIED-LIKE PROTEIN"/>
    <property type="match status" value="1"/>
</dbReference>
<keyword evidence="1" id="KW-0479">Metal-binding</keyword>
<accession>A0A6L2JHL6</accession>
<dbReference type="GO" id="GO:0016787">
    <property type="term" value="F:hydrolase activity"/>
    <property type="evidence" value="ECO:0007669"/>
    <property type="project" value="UniProtKB-KW"/>
</dbReference>
<dbReference type="EMBL" id="BKCJ010000787">
    <property type="protein sequence ID" value="GEU36249.1"/>
    <property type="molecule type" value="Genomic_DNA"/>
</dbReference>
<feature type="coiled-coil region" evidence="3">
    <location>
        <begin position="423"/>
        <end position="450"/>
    </location>
</feature>
<feature type="domain" description="Reverse transcriptase Ty1/copia-type" evidence="4">
    <location>
        <begin position="209"/>
        <end position="307"/>
    </location>
</feature>
<reference evidence="6" key="1">
    <citation type="journal article" date="2019" name="Sci. Rep.">
        <title>Draft genome of Tanacetum cinerariifolium, the natural source of mosquito coil.</title>
        <authorList>
            <person name="Yamashiro T."/>
            <person name="Shiraishi A."/>
            <person name="Satake H."/>
            <person name="Nakayama K."/>
        </authorList>
    </citation>
    <scope>NUCLEOTIDE SEQUENCE</scope>
</reference>
<feature type="domain" description="Retroviral polymerase SH3-like" evidence="5">
    <location>
        <begin position="66"/>
        <end position="126"/>
    </location>
</feature>
<evidence type="ECO:0000256" key="2">
    <source>
        <dbReference type="ARBA" id="ARBA00022801"/>
    </source>
</evidence>
<dbReference type="Pfam" id="PF25597">
    <property type="entry name" value="SH3_retrovirus"/>
    <property type="match status" value="1"/>
</dbReference>
<evidence type="ECO:0000259" key="5">
    <source>
        <dbReference type="Pfam" id="PF25597"/>
    </source>
</evidence>
<protein>
    <submittedName>
        <fullName evidence="6">Uncharacterized protein</fullName>
    </submittedName>
</protein>
<dbReference type="GO" id="GO:0046872">
    <property type="term" value="F:metal ion binding"/>
    <property type="evidence" value="ECO:0007669"/>
    <property type="project" value="UniProtKB-KW"/>
</dbReference>
<organism evidence="6">
    <name type="scientific">Tanacetum cinerariifolium</name>
    <name type="common">Dalmatian daisy</name>
    <name type="synonym">Chrysanthemum cinerariifolium</name>
    <dbReference type="NCBI Taxonomy" id="118510"/>
    <lineage>
        <taxon>Eukaryota</taxon>
        <taxon>Viridiplantae</taxon>
        <taxon>Streptophyta</taxon>
        <taxon>Embryophyta</taxon>
        <taxon>Tracheophyta</taxon>
        <taxon>Spermatophyta</taxon>
        <taxon>Magnoliopsida</taxon>
        <taxon>eudicotyledons</taxon>
        <taxon>Gunneridae</taxon>
        <taxon>Pentapetalae</taxon>
        <taxon>asterids</taxon>
        <taxon>campanulids</taxon>
        <taxon>Asterales</taxon>
        <taxon>Asteraceae</taxon>
        <taxon>Asteroideae</taxon>
        <taxon>Anthemideae</taxon>
        <taxon>Anthemidinae</taxon>
        <taxon>Tanacetum</taxon>
    </lineage>
</organism>
<dbReference type="PANTHER" id="PTHR42648">
    <property type="entry name" value="TRANSPOSASE, PUTATIVE-RELATED"/>
    <property type="match status" value="1"/>
</dbReference>
<comment type="caution">
    <text evidence="6">The sequence shown here is derived from an EMBL/GenBank/DDBJ whole genome shotgun (WGS) entry which is preliminary data.</text>
</comment>
<evidence type="ECO:0000256" key="3">
    <source>
        <dbReference type="SAM" id="Coils"/>
    </source>
</evidence>
<dbReference type="AlphaFoldDB" id="A0A6L2JHL6"/>
<evidence type="ECO:0000256" key="1">
    <source>
        <dbReference type="ARBA" id="ARBA00022723"/>
    </source>
</evidence>
<dbReference type="InterPro" id="IPR039537">
    <property type="entry name" value="Retrotran_Ty1/copia-like"/>
</dbReference>